<dbReference type="InterPro" id="IPR002067">
    <property type="entry name" value="MCP"/>
</dbReference>
<dbReference type="PANTHER" id="PTHR24089">
    <property type="entry name" value="SOLUTE CARRIER FAMILY 25"/>
    <property type="match status" value="1"/>
</dbReference>
<sequence>MRETGKSQLGPVANFLLAGTAAAVGRLLAHPFSVLKIQSQSGMPGGRMGTVMGAYWVLRLDGVRGLFKALPVSVARIFPQVGLQYAVFHEYSKTVKPVEKPNLNRSIKTFVAGGIAHNIATLFTHPLDVVKTRMIVHPAGDLRKCSQSWTETLSKILSHEGVRGMYRGLVPSLIGSFIFSGTMFTAWDFMDCLPWRRRQARPFLYGEAYALSVVAVSAAAVASHPIDVIRHKVMASSPALPKMGYTDVKTAATFEAVVRTYHINGCRGFFHGSMANVCKSVPQVAVFWIMYNKLPSFVESKRPSLGNVSLTLAKN</sequence>
<dbReference type="OrthoDB" id="270584at2759"/>
<keyword evidence="6 7" id="KW-0472">Membrane</keyword>
<evidence type="ECO:0000313" key="11">
    <source>
        <dbReference type="EMBL" id="KFD63158.1"/>
    </source>
</evidence>
<keyword evidence="4 7" id="KW-0812">Transmembrane</keyword>
<feature type="repeat" description="Solcar" evidence="7">
    <location>
        <begin position="13"/>
        <end position="94"/>
    </location>
</feature>
<name>A0A085M0I9_9BILA</name>
<evidence type="ECO:0008006" key="13">
    <source>
        <dbReference type="Google" id="ProtNLM"/>
    </source>
</evidence>
<keyword evidence="9" id="KW-1133">Transmembrane helix</keyword>
<evidence type="ECO:0000256" key="9">
    <source>
        <dbReference type="SAM" id="Phobius"/>
    </source>
</evidence>
<evidence type="ECO:0000313" key="12">
    <source>
        <dbReference type="Proteomes" id="UP000030764"/>
    </source>
</evidence>
<keyword evidence="5" id="KW-0677">Repeat</keyword>
<evidence type="ECO:0000313" key="10">
    <source>
        <dbReference type="EMBL" id="KFD50735.1"/>
    </source>
</evidence>
<comment type="subcellular location">
    <subcellularLocation>
        <location evidence="1">Membrane</location>
        <topology evidence="1">Multi-pass membrane protein</topology>
    </subcellularLocation>
</comment>
<feature type="repeat" description="Solcar" evidence="7">
    <location>
        <begin position="104"/>
        <end position="193"/>
    </location>
</feature>
<feature type="non-terminal residue" evidence="10">
    <location>
        <position position="315"/>
    </location>
</feature>
<dbReference type="Proteomes" id="UP000030758">
    <property type="component" value="Unassembled WGS sequence"/>
</dbReference>
<keyword evidence="3 8" id="KW-0813">Transport</keyword>
<evidence type="ECO:0000256" key="7">
    <source>
        <dbReference type="PROSITE-ProRule" id="PRU00282"/>
    </source>
</evidence>
<dbReference type="GO" id="GO:0016020">
    <property type="term" value="C:membrane"/>
    <property type="evidence" value="ECO:0007669"/>
    <property type="project" value="UniProtKB-SubCell"/>
</dbReference>
<dbReference type="PROSITE" id="PS50920">
    <property type="entry name" value="SOLCAR"/>
    <property type="match status" value="3"/>
</dbReference>
<dbReference type="InterPro" id="IPR018108">
    <property type="entry name" value="MCP_transmembrane"/>
</dbReference>
<dbReference type="EMBL" id="KL363249">
    <property type="protein sequence ID" value="KFD50735.1"/>
    <property type="molecule type" value="Genomic_DNA"/>
</dbReference>
<dbReference type="InterPro" id="IPR023395">
    <property type="entry name" value="MCP_dom_sf"/>
</dbReference>
<protein>
    <recommendedName>
        <fullName evidence="13">Mitochondrial carrier protein</fullName>
    </recommendedName>
</protein>
<dbReference type="Pfam" id="PF00153">
    <property type="entry name" value="Mito_carr"/>
    <property type="match status" value="3"/>
</dbReference>
<evidence type="ECO:0000256" key="4">
    <source>
        <dbReference type="ARBA" id="ARBA00022692"/>
    </source>
</evidence>
<accession>A0A085M0I9</accession>
<dbReference type="EMBL" id="KL367579">
    <property type="protein sequence ID" value="KFD63158.1"/>
    <property type="molecule type" value="Genomic_DNA"/>
</dbReference>
<proteinExistence type="inferred from homology"/>
<evidence type="ECO:0000256" key="6">
    <source>
        <dbReference type="ARBA" id="ARBA00023136"/>
    </source>
</evidence>
<dbReference type="Gene3D" id="1.50.40.10">
    <property type="entry name" value="Mitochondrial carrier domain"/>
    <property type="match status" value="1"/>
</dbReference>
<comment type="similarity">
    <text evidence="2 8">Belongs to the mitochondrial carrier (TC 2.A.29) family.</text>
</comment>
<organism evidence="10 12">
    <name type="scientific">Trichuris suis</name>
    <name type="common">pig whipworm</name>
    <dbReference type="NCBI Taxonomy" id="68888"/>
    <lineage>
        <taxon>Eukaryota</taxon>
        <taxon>Metazoa</taxon>
        <taxon>Ecdysozoa</taxon>
        <taxon>Nematoda</taxon>
        <taxon>Enoplea</taxon>
        <taxon>Dorylaimia</taxon>
        <taxon>Trichinellida</taxon>
        <taxon>Trichuridae</taxon>
        <taxon>Trichuris</taxon>
    </lineage>
</organism>
<dbReference type="Proteomes" id="UP000030764">
    <property type="component" value="Unassembled WGS sequence"/>
</dbReference>
<evidence type="ECO:0000256" key="2">
    <source>
        <dbReference type="ARBA" id="ARBA00006375"/>
    </source>
</evidence>
<evidence type="ECO:0000256" key="5">
    <source>
        <dbReference type="ARBA" id="ARBA00022737"/>
    </source>
</evidence>
<dbReference type="AlphaFoldDB" id="A0A085M0I9"/>
<feature type="transmembrane region" description="Helical" evidence="9">
    <location>
        <begin position="169"/>
        <end position="190"/>
    </location>
</feature>
<dbReference type="SUPFAM" id="SSF103506">
    <property type="entry name" value="Mitochondrial carrier"/>
    <property type="match status" value="1"/>
</dbReference>
<gene>
    <name evidence="10" type="ORF">M513_08391</name>
    <name evidence="11" type="ORF">M514_08391</name>
</gene>
<feature type="transmembrane region" description="Helical" evidence="9">
    <location>
        <begin position="202"/>
        <end position="222"/>
    </location>
</feature>
<dbReference type="PRINTS" id="PR00926">
    <property type="entry name" value="MITOCARRIER"/>
</dbReference>
<evidence type="ECO:0000256" key="8">
    <source>
        <dbReference type="RuleBase" id="RU000488"/>
    </source>
</evidence>
<keyword evidence="12" id="KW-1185">Reference proteome</keyword>
<feature type="repeat" description="Solcar" evidence="7">
    <location>
        <begin position="207"/>
        <end position="297"/>
    </location>
</feature>
<dbReference type="GO" id="GO:0055085">
    <property type="term" value="P:transmembrane transport"/>
    <property type="evidence" value="ECO:0007669"/>
    <property type="project" value="InterPro"/>
</dbReference>
<reference evidence="10 12" key="1">
    <citation type="journal article" date="2014" name="Nat. Genet.">
        <title>Genome and transcriptome of the porcine whipworm Trichuris suis.</title>
        <authorList>
            <person name="Jex A.R."/>
            <person name="Nejsum P."/>
            <person name="Schwarz E.M."/>
            <person name="Hu L."/>
            <person name="Young N.D."/>
            <person name="Hall R.S."/>
            <person name="Korhonen P.K."/>
            <person name="Liao S."/>
            <person name="Thamsborg S."/>
            <person name="Xia J."/>
            <person name="Xu P."/>
            <person name="Wang S."/>
            <person name="Scheerlinck J.P."/>
            <person name="Hofmann A."/>
            <person name="Sternberg P.W."/>
            <person name="Wang J."/>
            <person name="Gasser R.B."/>
        </authorList>
    </citation>
    <scope>NUCLEOTIDE SEQUENCE [LARGE SCALE GENOMIC DNA]</scope>
    <source>
        <strain evidence="11">DCEP-RM93F</strain>
        <strain evidence="10">DCEP-RM93M</strain>
    </source>
</reference>
<evidence type="ECO:0000256" key="1">
    <source>
        <dbReference type="ARBA" id="ARBA00004141"/>
    </source>
</evidence>
<evidence type="ECO:0000256" key="3">
    <source>
        <dbReference type="ARBA" id="ARBA00022448"/>
    </source>
</evidence>